<feature type="compositionally biased region" description="Basic and acidic residues" evidence="1">
    <location>
        <begin position="333"/>
        <end position="345"/>
    </location>
</feature>
<name>A0A7M7PKH3_STRPU</name>
<feature type="compositionally biased region" description="Polar residues" evidence="1">
    <location>
        <begin position="532"/>
        <end position="555"/>
    </location>
</feature>
<reference evidence="4" key="1">
    <citation type="submission" date="2015-02" db="EMBL/GenBank/DDBJ databases">
        <title>Genome sequencing for Strongylocentrotus purpuratus.</title>
        <authorList>
            <person name="Murali S."/>
            <person name="Liu Y."/>
            <person name="Vee V."/>
            <person name="English A."/>
            <person name="Wang M."/>
            <person name="Skinner E."/>
            <person name="Han Y."/>
            <person name="Muzny D.M."/>
            <person name="Worley K.C."/>
            <person name="Gibbs R.A."/>
        </authorList>
    </citation>
    <scope>NUCLEOTIDE SEQUENCE</scope>
</reference>
<dbReference type="InParanoid" id="A0A7M7PKH3"/>
<feature type="compositionally biased region" description="Polar residues" evidence="1">
    <location>
        <begin position="489"/>
        <end position="507"/>
    </location>
</feature>
<feature type="domain" description="DDB1- and CUL4-associated factor 15 WD40 repeat-containing" evidence="2">
    <location>
        <begin position="53"/>
        <end position="279"/>
    </location>
</feature>
<dbReference type="GO" id="GO:0080008">
    <property type="term" value="C:Cul4-RING E3 ubiquitin ligase complex"/>
    <property type="evidence" value="ECO:0000318"/>
    <property type="project" value="GO_Central"/>
</dbReference>
<dbReference type="Proteomes" id="UP000007110">
    <property type="component" value="Unassembled WGS sequence"/>
</dbReference>
<feature type="region of interest" description="Disordered" evidence="1">
    <location>
        <begin position="327"/>
        <end position="348"/>
    </location>
</feature>
<dbReference type="OrthoDB" id="6354267at2759"/>
<feature type="compositionally biased region" description="Basic and acidic residues" evidence="1">
    <location>
        <begin position="479"/>
        <end position="488"/>
    </location>
</feature>
<dbReference type="AlphaFoldDB" id="A0A7M7PKH3"/>
<organism evidence="3 4">
    <name type="scientific">Strongylocentrotus purpuratus</name>
    <name type="common">Purple sea urchin</name>
    <dbReference type="NCBI Taxonomy" id="7668"/>
    <lineage>
        <taxon>Eukaryota</taxon>
        <taxon>Metazoa</taxon>
        <taxon>Echinodermata</taxon>
        <taxon>Eleutherozoa</taxon>
        <taxon>Echinozoa</taxon>
        <taxon>Echinoidea</taxon>
        <taxon>Euechinoidea</taxon>
        <taxon>Echinacea</taxon>
        <taxon>Camarodonta</taxon>
        <taxon>Echinidea</taxon>
        <taxon>Strongylocentrotidae</taxon>
        <taxon>Strongylocentrotus</taxon>
    </lineage>
</organism>
<dbReference type="InterPro" id="IPR032734">
    <property type="entry name" value="DCAF15_WD40"/>
</dbReference>
<reference evidence="3" key="2">
    <citation type="submission" date="2021-01" db="UniProtKB">
        <authorList>
            <consortium name="EnsemblMetazoa"/>
        </authorList>
    </citation>
    <scope>IDENTIFICATION</scope>
</reference>
<dbReference type="CDD" id="cd20917">
    <property type="entry name" value="DCAF15-NTD"/>
    <property type="match status" value="1"/>
</dbReference>
<evidence type="ECO:0000259" key="2">
    <source>
        <dbReference type="Pfam" id="PF14939"/>
    </source>
</evidence>
<proteinExistence type="predicted"/>
<dbReference type="PANTHER" id="PTHR28541:SF1">
    <property type="entry name" value="DDB1- AND CUL4-ASSOCIATED FACTOR 15"/>
    <property type="match status" value="1"/>
</dbReference>
<feature type="region of interest" description="Disordered" evidence="1">
    <location>
        <begin position="428"/>
        <end position="584"/>
    </location>
</feature>
<keyword evidence="4" id="KW-1185">Reference proteome</keyword>
<dbReference type="RefSeq" id="XP_030852058.1">
    <property type="nucleotide sequence ID" value="XM_030996198.1"/>
</dbReference>
<dbReference type="OMA" id="QILYTKG"/>
<feature type="compositionally biased region" description="Polar residues" evidence="1">
    <location>
        <begin position="619"/>
        <end position="633"/>
    </location>
</feature>
<dbReference type="FunCoup" id="A0A7M7PKH3">
    <property type="interactions" value="773"/>
</dbReference>
<dbReference type="KEGG" id="spu:100890190"/>
<evidence type="ECO:0000256" key="1">
    <source>
        <dbReference type="SAM" id="MobiDB-lite"/>
    </source>
</evidence>
<dbReference type="Pfam" id="PF14939">
    <property type="entry name" value="DCAF15_WD40"/>
    <property type="match status" value="1"/>
</dbReference>
<dbReference type="GO" id="GO:0016567">
    <property type="term" value="P:protein ubiquitination"/>
    <property type="evidence" value="ECO:0000318"/>
    <property type="project" value="GO_Central"/>
</dbReference>
<dbReference type="InterPro" id="IPR038914">
    <property type="entry name" value="DCAF15"/>
</dbReference>
<dbReference type="InterPro" id="IPR047319">
    <property type="entry name" value="DCAF15_C"/>
</dbReference>
<evidence type="ECO:0000313" key="3">
    <source>
        <dbReference type="EnsemblMetazoa" id="XP_030852058"/>
    </source>
</evidence>
<feature type="region of interest" description="Disordered" evidence="1">
    <location>
        <begin position="611"/>
        <end position="633"/>
    </location>
</feature>
<protein>
    <recommendedName>
        <fullName evidence="2">DDB1- and CUL4-associated factor 15 WD40 repeat-containing domain-containing protein</fullName>
    </recommendedName>
</protein>
<dbReference type="PANTHER" id="PTHR28541">
    <property type="entry name" value="DDB1- AND CUL4-ASSOCIATED FACTOR 15"/>
    <property type="match status" value="1"/>
</dbReference>
<evidence type="ECO:0000313" key="4">
    <source>
        <dbReference type="Proteomes" id="UP000007110"/>
    </source>
</evidence>
<accession>A0A7M7PKH3</accession>
<feature type="compositionally biased region" description="Polar residues" evidence="1">
    <location>
        <begin position="433"/>
        <end position="454"/>
    </location>
</feature>
<feature type="compositionally biased region" description="Low complexity" evidence="1">
    <location>
        <begin position="458"/>
        <end position="471"/>
    </location>
</feature>
<dbReference type="CDD" id="cd20913">
    <property type="entry name" value="DCAF15-CTD"/>
    <property type="match status" value="1"/>
</dbReference>
<dbReference type="CTD" id="90379"/>
<sequence>MSQKMTGRKVKGFPCLTNTRKAVRPSFNVTQRLRMRELRGCLQPTRQTYPVCRSLFGKIPGRLGIPLKAIIDDHFLTEEGHVFLGFSKDGNFVLSYTLNVDTDDHTAFPVYIYQLHWWRFNHYQAMEKVSEVGLFGEEEIQQDLYIAICSWPSDSTKVMVYGCSTSSKPLLDEEKQLCYVTITAVPSTEPCPNCLHLKYTSDMATGLSSGFNPGWLPPEFQEELPTPAAPTCLKHGFAVHTKYELAPPFPSFSPKHSLSKDGVTVLNTGYSIIALAVSLGKGSPCSSLYSPGNSSARSFATRASDVGSMRGGGSRCRDWLHSSSTNSQGFAPVDERNGSDRRHDISTVPIYSPSSTAITDFCNFGINEESSNSEDLLLGIRLASGLQAPRSSSPSVISSRDFLDILDEEEFEGADLCEFAKQTKVLQGHSGKSPFSPSSQEPNARTVDLSATQETDCDSTSSADVDTTDGSRLPKTTVPHKDGTHSKVSDSCSVRLSVAQGASNRTLVASPDQEAASTSSERLVSPSDHTKTVQSKSASNPSEICITLTSSSTTAIPKMGNPNPLQGSPRHVPHSCSLDPESRYHHQIAESSSKHMAGLYDAHPGCHGLSPRSLESEDFSPSTSNCPTPSRWSQNPVCRHSRLPCDNWSSCSSISFHRLNEVNDKDEIGSEIDHTCPYHHGIFDHYSQVSGRSTIRECTCKLQRFTYSVRRYMERLFPIEEPIESDSFEYHSMLPLTVVGSNNMRMLPANRSLPQEGPFVEVKQLTMDAEHYMCEAIRTVAPWGRRYIAFTDYDMQVLDVCADSCNVVVMIKCLVRAWPEPKKPKDVFEFEDDPANDTPQMYQTGFKFAWNLKTGKYKTFEVESLQEFDQAQLLKVWNPGRALCQRIQRRWAIPQAHTKGVHVLTNEAVFKNRSLTKLLDPLHYVAIVLT</sequence>
<dbReference type="EnsemblMetazoa" id="XM_030996198">
    <property type="protein sequence ID" value="XP_030852058"/>
    <property type="gene ID" value="LOC100890190"/>
</dbReference>
<dbReference type="GeneID" id="100890190"/>